<reference evidence="3 4" key="1">
    <citation type="journal article" date="2017" name="BMC Biol.">
        <title>Genomic innovations, transcriptional plasticity and gene loss underlying the evolution and divergence of two highly polyphagous and invasive Helicoverpa pest species.</title>
        <authorList>
            <person name="Pearce S.L."/>
            <person name="Clarke D.F."/>
            <person name="East P.D."/>
            <person name="Elfekih S."/>
            <person name="Gordon K.H."/>
            <person name="Jermiin L.S."/>
            <person name="McGaughran A."/>
            <person name="Oakeshott J.G."/>
            <person name="Papanikolaou A."/>
            <person name="Perera O.P."/>
            <person name="Rane R.V."/>
            <person name="Richards S."/>
            <person name="Tay W.T."/>
            <person name="Walsh T.K."/>
            <person name="Anderson A."/>
            <person name="Anderson C.J."/>
            <person name="Asgari S."/>
            <person name="Board P.G."/>
            <person name="Bretschneider A."/>
            <person name="Campbell P.M."/>
            <person name="Chertemps T."/>
            <person name="Christeller J.T."/>
            <person name="Coppin C.W."/>
            <person name="Downes S.J."/>
            <person name="Duan G."/>
            <person name="Farnsworth C.A."/>
            <person name="Good R.T."/>
            <person name="Han L.B."/>
            <person name="Han Y.C."/>
            <person name="Hatje K."/>
            <person name="Horne I."/>
            <person name="Huang Y.P."/>
            <person name="Hughes D.S."/>
            <person name="Jacquin-Joly E."/>
            <person name="James W."/>
            <person name="Jhangiani S."/>
            <person name="Kollmar M."/>
            <person name="Kuwar S.S."/>
            <person name="Li S."/>
            <person name="Liu N.Y."/>
            <person name="Maibeche M.T."/>
            <person name="Miller J.R."/>
            <person name="Montagne N."/>
            <person name="Perry T."/>
            <person name="Qu J."/>
            <person name="Song S.V."/>
            <person name="Sutton G.G."/>
            <person name="Vogel H."/>
            <person name="Walenz B.P."/>
            <person name="Xu W."/>
            <person name="Zhang H.J."/>
            <person name="Zou Z."/>
            <person name="Batterham P."/>
            <person name="Edwards O.R."/>
            <person name="Feyereisen R."/>
            <person name="Gibbs R.A."/>
            <person name="Heckel D.G."/>
            <person name="McGrath A."/>
            <person name="Robin C."/>
            <person name="Scherer S.E."/>
            <person name="Worley K.C."/>
            <person name="Wu Y.D."/>
        </authorList>
    </citation>
    <scope>NUCLEOTIDE SEQUENCE [LARGE SCALE GENOMIC DNA]</scope>
    <source>
        <strain evidence="3">Harm_GR_Male_#8</strain>
        <tissue evidence="3">Whole organism</tissue>
    </source>
</reference>
<gene>
    <name evidence="3" type="primary">HaOG203028</name>
    <name evidence="3" type="ORF">B5X24_HaOG203028</name>
</gene>
<accession>A0A2W1BRR3</accession>
<evidence type="ECO:0000313" key="4">
    <source>
        <dbReference type="Proteomes" id="UP000249218"/>
    </source>
</evidence>
<feature type="chain" id="PRO_5015882131" evidence="2">
    <location>
        <begin position="19"/>
        <end position="68"/>
    </location>
</feature>
<dbReference type="Proteomes" id="UP000249218">
    <property type="component" value="Unassembled WGS sequence"/>
</dbReference>
<feature type="region of interest" description="Disordered" evidence="1">
    <location>
        <begin position="48"/>
        <end position="68"/>
    </location>
</feature>
<keyword evidence="2" id="KW-0732">Signal</keyword>
<proteinExistence type="predicted"/>
<evidence type="ECO:0000313" key="3">
    <source>
        <dbReference type="EMBL" id="PZC77728.1"/>
    </source>
</evidence>
<evidence type="ECO:0000256" key="2">
    <source>
        <dbReference type="SAM" id="SignalP"/>
    </source>
</evidence>
<dbReference type="EMBL" id="KZ149921">
    <property type="protein sequence ID" value="PZC77728.1"/>
    <property type="molecule type" value="Genomic_DNA"/>
</dbReference>
<dbReference type="AlphaFoldDB" id="A0A2W1BRR3"/>
<protein>
    <submittedName>
        <fullName evidence="3">Uncharacterized protein</fullName>
    </submittedName>
</protein>
<evidence type="ECO:0000256" key="1">
    <source>
        <dbReference type="SAM" id="MobiDB-lite"/>
    </source>
</evidence>
<feature type="signal peptide" evidence="2">
    <location>
        <begin position="1"/>
        <end position="18"/>
    </location>
</feature>
<organism evidence="3 4">
    <name type="scientific">Helicoverpa armigera</name>
    <name type="common">Cotton bollworm</name>
    <name type="synonym">Heliothis armigera</name>
    <dbReference type="NCBI Taxonomy" id="29058"/>
    <lineage>
        <taxon>Eukaryota</taxon>
        <taxon>Metazoa</taxon>
        <taxon>Ecdysozoa</taxon>
        <taxon>Arthropoda</taxon>
        <taxon>Hexapoda</taxon>
        <taxon>Insecta</taxon>
        <taxon>Pterygota</taxon>
        <taxon>Neoptera</taxon>
        <taxon>Endopterygota</taxon>
        <taxon>Lepidoptera</taxon>
        <taxon>Glossata</taxon>
        <taxon>Ditrysia</taxon>
        <taxon>Noctuoidea</taxon>
        <taxon>Noctuidae</taxon>
        <taxon>Heliothinae</taxon>
        <taxon>Helicoverpa</taxon>
    </lineage>
</organism>
<name>A0A2W1BRR3_HELAM</name>
<keyword evidence="4" id="KW-1185">Reference proteome</keyword>
<sequence>MKVIAALLLLCQHGSTESEILPVIHSPGLVLKNETKCHNSIELTEISESNGSTQSIPDNLSKRNLNYS</sequence>